<keyword evidence="2" id="KW-1185">Reference proteome</keyword>
<gene>
    <name evidence="1" type="ORF">A7A09_001965</name>
</gene>
<evidence type="ECO:0000313" key="2">
    <source>
        <dbReference type="Proteomes" id="UP000238137"/>
    </source>
</evidence>
<accession>A0A3R7PRM1</accession>
<dbReference type="Proteomes" id="UP000238137">
    <property type="component" value="Unassembled WGS sequence"/>
</dbReference>
<protein>
    <submittedName>
        <fullName evidence="1">Uncharacterized protein</fullName>
    </submittedName>
</protein>
<name>A0A3R7PRM1_9RHOB</name>
<organism evidence="1 2">
    <name type="scientific">Paracoccus methylarcula</name>
    <dbReference type="NCBI Taxonomy" id="72022"/>
    <lineage>
        <taxon>Bacteria</taxon>
        <taxon>Pseudomonadati</taxon>
        <taxon>Pseudomonadota</taxon>
        <taxon>Alphaproteobacteria</taxon>
        <taxon>Rhodobacterales</taxon>
        <taxon>Paracoccaceae</taxon>
        <taxon>Paracoccus</taxon>
    </lineage>
</organism>
<reference evidence="1" key="1">
    <citation type="submission" date="2018-05" db="EMBL/GenBank/DDBJ databases">
        <title>Reclassification of Methylarcula marina and Methylarcula terricola as Paracoccus methylarcula sp.nov., comb.nov. and Paracoccus terricola comb.nov.</title>
        <authorList>
            <person name="Shmareva M.N."/>
            <person name="Doronina N.V."/>
            <person name="Vasilenko O.V."/>
            <person name="Tarlachkov S.V."/>
            <person name="Trotsenko Y.A."/>
        </authorList>
    </citation>
    <scope>NUCLEOTIDE SEQUENCE [LARGE SCALE GENOMIC DNA]</scope>
    <source>
        <strain evidence="1">VKM B-2159</strain>
    </source>
</reference>
<proteinExistence type="predicted"/>
<dbReference type="AlphaFoldDB" id="A0A3R7PRM1"/>
<evidence type="ECO:0000313" key="1">
    <source>
        <dbReference type="EMBL" id="RNF36179.1"/>
    </source>
</evidence>
<comment type="caution">
    <text evidence="1">The sequence shown here is derived from an EMBL/GenBank/DDBJ whole genome shotgun (WGS) entry which is preliminary data.</text>
</comment>
<sequence>MLWRLIMVRLQSSSCGDFGTYHEAPRDRSREAAVFETGNMLHDFFGQDILRFAERMSALSAIATRKSASRGQVGVMRHPDEVVPCI</sequence>
<dbReference type="EMBL" id="PXNQ02000001">
    <property type="protein sequence ID" value="RNF36179.1"/>
    <property type="molecule type" value="Genomic_DNA"/>
</dbReference>